<dbReference type="SUPFAM" id="SSF46785">
    <property type="entry name" value="Winged helix' DNA-binding domain"/>
    <property type="match status" value="1"/>
</dbReference>
<reference evidence="8" key="1">
    <citation type="journal article" date="2019" name="Int. J. Syst. Evol. Microbiol.">
        <title>The Global Catalogue of Microorganisms (GCM) 10K type strain sequencing project: providing services to taxonomists for standard genome sequencing and annotation.</title>
        <authorList>
            <consortium name="The Broad Institute Genomics Platform"/>
            <consortium name="The Broad Institute Genome Sequencing Center for Infectious Disease"/>
            <person name="Wu L."/>
            <person name="Ma J."/>
        </authorList>
    </citation>
    <scope>NUCLEOTIDE SEQUENCE [LARGE SCALE GENOMIC DNA]</scope>
    <source>
        <strain evidence="8">JCM 3296</strain>
    </source>
</reference>
<dbReference type="InterPro" id="IPR036390">
    <property type="entry name" value="WH_DNA-bd_sf"/>
</dbReference>
<comment type="caution">
    <text evidence="7">The sequence shown here is derived from an EMBL/GenBank/DDBJ whole genome shotgun (WGS) entry which is preliminary data.</text>
</comment>
<comment type="similarity">
    <text evidence="1">In the C-terminal section; belongs to the class-I pyridoxal-phosphate-dependent aminotransferase family.</text>
</comment>
<keyword evidence="3" id="KW-0805">Transcription regulation</keyword>
<dbReference type="InterPro" id="IPR036388">
    <property type="entry name" value="WH-like_DNA-bd_sf"/>
</dbReference>
<dbReference type="Gene3D" id="3.40.640.10">
    <property type="entry name" value="Type I PLP-dependent aspartate aminotransferase-like (Major domain)"/>
    <property type="match status" value="1"/>
</dbReference>
<name>A0ABQ2UGY6_9PSEU</name>
<dbReference type="Gene3D" id="3.90.1150.10">
    <property type="entry name" value="Aspartate Aminotransferase, domain 1"/>
    <property type="match status" value="1"/>
</dbReference>
<dbReference type="InterPro" id="IPR004839">
    <property type="entry name" value="Aminotransferase_I/II_large"/>
</dbReference>
<dbReference type="Gene3D" id="1.10.10.10">
    <property type="entry name" value="Winged helix-like DNA-binding domain superfamily/Winged helix DNA-binding domain"/>
    <property type="match status" value="1"/>
</dbReference>
<dbReference type="InterPro" id="IPR000524">
    <property type="entry name" value="Tscrpt_reg_HTH_GntR"/>
</dbReference>
<accession>A0ABQ2UGY6</accession>
<dbReference type="CDD" id="cd07377">
    <property type="entry name" value="WHTH_GntR"/>
    <property type="match status" value="1"/>
</dbReference>
<dbReference type="InterPro" id="IPR015421">
    <property type="entry name" value="PyrdxlP-dep_Trfase_major"/>
</dbReference>
<evidence type="ECO:0000256" key="2">
    <source>
        <dbReference type="ARBA" id="ARBA00022898"/>
    </source>
</evidence>
<dbReference type="EMBL" id="BMRE01000006">
    <property type="protein sequence ID" value="GGU29387.1"/>
    <property type="molecule type" value="Genomic_DNA"/>
</dbReference>
<dbReference type="PRINTS" id="PR00035">
    <property type="entry name" value="HTHGNTR"/>
</dbReference>
<dbReference type="InterPro" id="IPR015422">
    <property type="entry name" value="PyrdxlP-dep_Trfase_small"/>
</dbReference>
<evidence type="ECO:0000256" key="1">
    <source>
        <dbReference type="ARBA" id="ARBA00005384"/>
    </source>
</evidence>
<organism evidence="7 8">
    <name type="scientific">Lentzea flava</name>
    <dbReference type="NCBI Taxonomy" id="103732"/>
    <lineage>
        <taxon>Bacteria</taxon>
        <taxon>Bacillati</taxon>
        <taxon>Actinomycetota</taxon>
        <taxon>Actinomycetes</taxon>
        <taxon>Pseudonocardiales</taxon>
        <taxon>Pseudonocardiaceae</taxon>
        <taxon>Lentzea</taxon>
    </lineage>
</organism>
<dbReference type="Pfam" id="PF00155">
    <property type="entry name" value="Aminotran_1_2"/>
    <property type="match status" value="1"/>
</dbReference>
<dbReference type="SUPFAM" id="SSF53383">
    <property type="entry name" value="PLP-dependent transferases"/>
    <property type="match status" value="1"/>
</dbReference>
<sequence>MGAILTGTWWSAVNVAMWPYWVVIGLAIYSQFKIIGLMLPPGGRISGTRLARLLGSWRRGGARQGSADLAAALKLMVADGRLPVGTRLPSERELTDALPVSRTTITAALDQLRAEGVVESRRGSGSWINGPVGGGGGITGFDDTLIDLSRAAPPALPSVRAAMDVALAQMPEHLASHGYDERGLLVLRQRIADRYTARGLPTSPDQIVVTSGAQHAWALVLRLFVGPGDRVLVEQPSYPNALEAVRASFGIPVPVPMLNDGWDVDGYEAAVRQAGPRLAYLIPDFQNPTGLLMSPTQREALSAVLRRARTPAVVDETLVELGLDVPVMPLPMAAFGGDSVVTLGSASKSHWGGLRIGWIRASAEIVHRLLSTRAAIDLGTPVFEQLVLASLLEDPETVLAQRRAEALEQRDVTVAALRAHCPQWSFTVPSGGLGVWCTLDGPVSTRIAVVAQNHGLRLVPGPRFAVHGGCEQMLRVPYTQSPEVLREAIGRLGVVAASVAGTGFPADADVSVPVA</sequence>
<dbReference type="InterPro" id="IPR015424">
    <property type="entry name" value="PyrdxlP-dep_Trfase"/>
</dbReference>
<dbReference type="Proteomes" id="UP000649573">
    <property type="component" value="Unassembled WGS sequence"/>
</dbReference>
<dbReference type="SMART" id="SM00345">
    <property type="entry name" value="HTH_GNTR"/>
    <property type="match status" value="1"/>
</dbReference>
<dbReference type="PANTHER" id="PTHR46577">
    <property type="entry name" value="HTH-TYPE TRANSCRIPTIONAL REGULATORY PROTEIN GABR"/>
    <property type="match status" value="1"/>
</dbReference>
<dbReference type="Pfam" id="PF00392">
    <property type="entry name" value="GntR"/>
    <property type="match status" value="1"/>
</dbReference>
<protein>
    <submittedName>
        <fullName evidence="7">GntR family transcriptional regulator</fullName>
    </submittedName>
</protein>
<keyword evidence="4" id="KW-0238">DNA-binding</keyword>
<keyword evidence="8" id="KW-1185">Reference proteome</keyword>
<dbReference type="CDD" id="cd00609">
    <property type="entry name" value="AAT_like"/>
    <property type="match status" value="1"/>
</dbReference>
<evidence type="ECO:0000313" key="8">
    <source>
        <dbReference type="Proteomes" id="UP000649573"/>
    </source>
</evidence>
<dbReference type="PROSITE" id="PS50949">
    <property type="entry name" value="HTH_GNTR"/>
    <property type="match status" value="1"/>
</dbReference>
<dbReference type="PANTHER" id="PTHR46577:SF1">
    <property type="entry name" value="HTH-TYPE TRANSCRIPTIONAL REGULATORY PROTEIN GABR"/>
    <property type="match status" value="1"/>
</dbReference>
<keyword evidence="2" id="KW-0663">Pyridoxal phosphate</keyword>
<evidence type="ECO:0000259" key="6">
    <source>
        <dbReference type="PROSITE" id="PS50949"/>
    </source>
</evidence>
<keyword evidence="5" id="KW-0804">Transcription</keyword>
<proteinExistence type="inferred from homology"/>
<dbReference type="InterPro" id="IPR051446">
    <property type="entry name" value="HTH_trans_reg/aminotransferase"/>
</dbReference>
<evidence type="ECO:0000256" key="4">
    <source>
        <dbReference type="ARBA" id="ARBA00023125"/>
    </source>
</evidence>
<evidence type="ECO:0000256" key="3">
    <source>
        <dbReference type="ARBA" id="ARBA00023015"/>
    </source>
</evidence>
<evidence type="ECO:0000313" key="7">
    <source>
        <dbReference type="EMBL" id="GGU29387.1"/>
    </source>
</evidence>
<gene>
    <name evidence="7" type="ORF">GCM10010178_22000</name>
</gene>
<feature type="domain" description="HTH gntR-type" evidence="6">
    <location>
        <begin position="63"/>
        <end position="131"/>
    </location>
</feature>
<evidence type="ECO:0000256" key="5">
    <source>
        <dbReference type="ARBA" id="ARBA00023163"/>
    </source>
</evidence>